<feature type="compositionally biased region" description="Low complexity" evidence="1">
    <location>
        <begin position="45"/>
        <end position="57"/>
    </location>
</feature>
<dbReference type="CDD" id="cd14688">
    <property type="entry name" value="bZIP_YAP"/>
    <property type="match status" value="1"/>
</dbReference>
<dbReference type="PROSITE" id="PS00036">
    <property type="entry name" value="BZIP_BASIC"/>
    <property type="match status" value="1"/>
</dbReference>
<gene>
    <name evidence="3" type="ORF">BU16DRAFT_583456</name>
</gene>
<sequence>MVPTYQIQDRAVRSVEEETIATYRPRRTRSTTVPDAHARETVIRKPSVSPTPKPTKVNSEARKQQNRIASRNYREKRKRKLQFLEQLLENDPSSSGPGSSTGSPEPALDDQLSLGLGHDVSPHLRSVQLQPLAEGNYTQTGSVSNTVGYHESPLGHVCPQTYNSPDPTWPPVSYPNQSHNLESYAEPWAHQPWITSVPYYSREPFYHQNPPMITYQPATDPAFEPTFNMDGNLSLGGLNLGSASNTPSPAYLDAGTKSTIPLFDPRSGDLQKPLKDLTIRYNLSLYT</sequence>
<feature type="region of interest" description="Disordered" evidence="1">
    <location>
        <begin position="88"/>
        <end position="118"/>
    </location>
</feature>
<evidence type="ECO:0000313" key="3">
    <source>
        <dbReference type="EMBL" id="KAF2493337.1"/>
    </source>
</evidence>
<dbReference type="OrthoDB" id="2245989at2759"/>
<name>A0A6A6QR59_9PEZI</name>
<dbReference type="InterPro" id="IPR004827">
    <property type="entry name" value="bZIP"/>
</dbReference>
<dbReference type="Gene3D" id="1.20.5.170">
    <property type="match status" value="1"/>
</dbReference>
<reference evidence="3" key="1">
    <citation type="journal article" date="2020" name="Stud. Mycol.">
        <title>101 Dothideomycetes genomes: a test case for predicting lifestyles and emergence of pathogens.</title>
        <authorList>
            <person name="Haridas S."/>
            <person name="Albert R."/>
            <person name="Binder M."/>
            <person name="Bloem J."/>
            <person name="Labutti K."/>
            <person name="Salamov A."/>
            <person name="Andreopoulos B."/>
            <person name="Baker S."/>
            <person name="Barry K."/>
            <person name="Bills G."/>
            <person name="Bluhm B."/>
            <person name="Cannon C."/>
            <person name="Castanera R."/>
            <person name="Culley D."/>
            <person name="Daum C."/>
            <person name="Ezra D."/>
            <person name="Gonzalez J."/>
            <person name="Henrissat B."/>
            <person name="Kuo A."/>
            <person name="Liang C."/>
            <person name="Lipzen A."/>
            <person name="Lutzoni F."/>
            <person name="Magnuson J."/>
            <person name="Mondo S."/>
            <person name="Nolan M."/>
            <person name="Ohm R."/>
            <person name="Pangilinan J."/>
            <person name="Park H.-J."/>
            <person name="Ramirez L."/>
            <person name="Alfaro M."/>
            <person name="Sun H."/>
            <person name="Tritt A."/>
            <person name="Yoshinaga Y."/>
            <person name="Zwiers L.-H."/>
            <person name="Turgeon B."/>
            <person name="Goodwin S."/>
            <person name="Spatafora J."/>
            <person name="Crous P."/>
            <person name="Grigoriev I."/>
        </authorList>
    </citation>
    <scope>NUCLEOTIDE SEQUENCE</scope>
    <source>
        <strain evidence="3">CBS 269.34</strain>
    </source>
</reference>
<organism evidence="3 4">
    <name type="scientific">Lophium mytilinum</name>
    <dbReference type="NCBI Taxonomy" id="390894"/>
    <lineage>
        <taxon>Eukaryota</taxon>
        <taxon>Fungi</taxon>
        <taxon>Dikarya</taxon>
        <taxon>Ascomycota</taxon>
        <taxon>Pezizomycotina</taxon>
        <taxon>Dothideomycetes</taxon>
        <taxon>Pleosporomycetidae</taxon>
        <taxon>Mytilinidiales</taxon>
        <taxon>Mytilinidiaceae</taxon>
        <taxon>Lophium</taxon>
    </lineage>
</organism>
<dbReference type="AlphaFoldDB" id="A0A6A6QR59"/>
<feature type="domain" description="BZIP" evidence="2">
    <location>
        <begin position="62"/>
        <end position="76"/>
    </location>
</feature>
<accession>A0A6A6QR59</accession>
<feature type="compositionally biased region" description="Low complexity" evidence="1">
    <location>
        <begin position="92"/>
        <end position="104"/>
    </location>
</feature>
<evidence type="ECO:0000259" key="2">
    <source>
        <dbReference type="PROSITE" id="PS00036"/>
    </source>
</evidence>
<proteinExistence type="predicted"/>
<feature type="region of interest" description="Disordered" evidence="1">
    <location>
        <begin position="18"/>
        <end position="76"/>
    </location>
</feature>
<protein>
    <recommendedName>
        <fullName evidence="2">BZIP domain-containing protein</fullName>
    </recommendedName>
</protein>
<evidence type="ECO:0000256" key="1">
    <source>
        <dbReference type="SAM" id="MobiDB-lite"/>
    </source>
</evidence>
<dbReference type="Proteomes" id="UP000799750">
    <property type="component" value="Unassembled WGS sequence"/>
</dbReference>
<dbReference type="GO" id="GO:0003700">
    <property type="term" value="F:DNA-binding transcription factor activity"/>
    <property type="evidence" value="ECO:0007669"/>
    <property type="project" value="InterPro"/>
</dbReference>
<evidence type="ECO:0000313" key="4">
    <source>
        <dbReference type="Proteomes" id="UP000799750"/>
    </source>
</evidence>
<dbReference type="EMBL" id="MU004192">
    <property type="protein sequence ID" value="KAF2493337.1"/>
    <property type="molecule type" value="Genomic_DNA"/>
</dbReference>
<keyword evidence="4" id="KW-1185">Reference proteome</keyword>